<dbReference type="EMBL" id="CP038438">
    <property type="protein sequence ID" value="QBX41417.1"/>
    <property type="molecule type" value="Genomic_DNA"/>
</dbReference>
<evidence type="ECO:0000313" key="3">
    <source>
        <dbReference type="Proteomes" id="UP000295797"/>
    </source>
</evidence>
<gene>
    <name evidence="2" type="ORF">E4T63_12805</name>
</gene>
<dbReference type="RefSeq" id="WP_135295642.1">
    <property type="nucleotide sequence ID" value="NZ_CP038438.1"/>
</dbReference>
<accession>A0AAP8Z1C8</accession>
<protein>
    <submittedName>
        <fullName evidence="2">Uncharacterized protein</fullName>
    </submittedName>
</protein>
<reference evidence="2 3" key="1">
    <citation type="submission" date="2019-03" db="EMBL/GenBank/DDBJ databases">
        <title>Complete genome sequence of the plant growth promoting strain Pseudomonas fluorescens LBUM677.</title>
        <authorList>
            <person name="Novinscak A."/>
            <person name="Joly D."/>
            <person name="Filion M."/>
        </authorList>
    </citation>
    <scope>NUCLEOTIDE SEQUENCE [LARGE SCALE GENOMIC DNA]</scope>
    <source>
        <strain evidence="2 3">LBUM677</strain>
    </source>
</reference>
<proteinExistence type="predicted"/>
<evidence type="ECO:0000313" key="2">
    <source>
        <dbReference type="EMBL" id="QBX41417.1"/>
    </source>
</evidence>
<keyword evidence="1" id="KW-0472">Membrane</keyword>
<sequence>MLTFSKLGHRSEKGRTSLSGVLETFSFGKAVAVQAWPTFWLALICIGVVLIVMNLVLSTNYQRSFGEVLFKKGYVLACLVIFALCVAIPHGWEYLLHPVVDSGGFDSKEIDSPEKVLFFGDLVGSIIGLLAAFGASIGYQKTH</sequence>
<dbReference type="AlphaFoldDB" id="A0AAP8Z1C8"/>
<keyword evidence="1" id="KW-0812">Transmembrane</keyword>
<organism evidence="2 3">
    <name type="scientific">Pseudomonas fluorescens</name>
    <dbReference type="NCBI Taxonomy" id="294"/>
    <lineage>
        <taxon>Bacteria</taxon>
        <taxon>Pseudomonadati</taxon>
        <taxon>Pseudomonadota</taxon>
        <taxon>Gammaproteobacteria</taxon>
        <taxon>Pseudomonadales</taxon>
        <taxon>Pseudomonadaceae</taxon>
        <taxon>Pseudomonas</taxon>
    </lineage>
</organism>
<feature type="transmembrane region" description="Helical" evidence="1">
    <location>
        <begin position="116"/>
        <end position="139"/>
    </location>
</feature>
<feature type="transmembrane region" description="Helical" evidence="1">
    <location>
        <begin position="39"/>
        <end position="61"/>
    </location>
</feature>
<evidence type="ECO:0000256" key="1">
    <source>
        <dbReference type="SAM" id="Phobius"/>
    </source>
</evidence>
<name>A0AAP8Z1C8_PSEFL</name>
<keyword evidence="1" id="KW-1133">Transmembrane helix</keyword>
<feature type="transmembrane region" description="Helical" evidence="1">
    <location>
        <begin position="73"/>
        <end position="92"/>
    </location>
</feature>
<dbReference type="Proteomes" id="UP000295797">
    <property type="component" value="Chromosome"/>
</dbReference>